<dbReference type="OrthoDB" id="10423081at2759"/>
<comment type="caution">
    <text evidence="1">The sequence shown here is derived from an EMBL/GenBank/DDBJ whole genome shotgun (WGS) entry which is preliminary data.</text>
</comment>
<organism evidence="1 2">
    <name type="scientific">Trichonephila clavata</name>
    <name type="common">Joro spider</name>
    <name type="synonym">Nephila clavata</name>
    <dbReference type="NCBI Taxonomy" id="2740835"/>
    <lineage>
        <taxon>Eukaryota</taxon>
        <taxon>Metazoa</taxon>
        <taxon>Ecdysozoa</taxon>
        <taxon>Arthropoda</taxon>
        <taxon>Chelicerata</taxon>
        <taxon>Arachnida</taxon>
        <taxon>Araneae</taxon>
        <taxon>Araneomorphae</taxon>
        <taxon>Entelegynae</taxon>
        <taxon>Araneoidea</taxon>
        <taxon>Nephilidae</taxon>
        <taxon>Trichonephila</taxon>
    </lineage>
</organism>
<dbReference type="AlphaFoldDB" id="A0A8X6L9A6"/>
<dbReference type="EMBL" id="BMAO01025415">
    <property type="protein sequence ID" value="GFR02426.1"/>
    <property type="molecule type" value="Genomic_DNA"/>
</dbReference>
<sequence length="1025" mass="115016">MSSRNVKSSKCQLRKTCNTTQIHKPNTEKKTTISNDVKLIKNLKELETPGSSYYQSKRKCFNSSQICSQNSKEQLNKPSGVNLIESIRILRSRCVGSQQMTNTNSISHLNAKQKIVKITEQSKKPTSSKIPATQANDYCVRRDLRLSNRTSNINSVSKNSVCSTGSKINNIPVNDYKNCKAKNSSFQKIKKCITADSKTKIIPETKVQKPSSERKSIVGNGNELSNSELEFHKNDTNISKKRKLKSTTASHQNCGKGSQPVHKKLRNDVFVSTGTLNDKSSCHGILDVEPNEVPVGDSKVENISNLYEPSSLDYIEKSVYESTSQSSVSNSREDMENENIPEISNINSSMPEPLIRCNIVHNCIQEMINAASYNNNSSDNSIHNCNSKCGSNCKVCRQVTDTLPSVETLKSSEGLFGYLTDMESSKTTILSKPVKEKDTSYEFHMDLSLDENSRLVKDVSINCNEKLASSTSSSLQHLYGVEKERTHVIVCHINDETGVGKEIVIDTSAKLDVAEPTDYLEKPPTPNCMLLKNTSCPNNKIDNVDLLEKEIVGTEPASLSDAKTLQTINICVETKIENAFVHEECPDITFNENFSPGPSINVPSINDVFNIKANEKKDDMPILTQEQSDNKSDTKKLDWKDTMNLLSEDDVMIEKGLNSEIKCIKCCKVFKRIAECCFHYKVCSIKREYTLQNRVIFACCLCYNIFNSFSGLYYHKFDCLKKSLNSDENPDYVKPKVNPSDCSVSKVKSELNQNIQNLNSLITSPKNMPNNSLKTECSTYQKQIFHSDCSSMHHNVDKKKNLISQDCSTNINFASNNFKSENICIDDSCYPQAKKFALSTNEVFSVKQEAETSESPSNYINANNGIPNISLQNSKSKIEHNLVENRNLNKILSESFISFCNRFIRKDAKISLFPDNCIFCKQPLLLQFSDIPIHEGKVIFSSDIFSFSLPCKVCHGKNPLNTAEVKAMYKVIQWAFPLYSLPNKKPGIKKEPIELNVENSACSTDTNNTLPQIESVMSLQDFENK</sequence>
<keyword evidence="2" id="KW-1185">Reference proteome</keyword>
<name>A0A8X6L9A6_TRICU</name>
<gene>
    <name evidence="1" type="ORF">TNCT_726121</name>
</gene>
<protein>
    <submittedName>
        <fullName evidence="1">Uncharacterized protein</fullName>
    </submittedName>
</protein>
<evidence type="ECO:0000313" key="2">
    <source>
        <dbReference type="Proteomes" id="UP000887116"/>
    </source>
</evidence>
<evidence type="ECO:0000313" key="1">
    <source>
        <dbReference type="EMBL" id="GFR02426.1"/>
    </source>
</evidence>
<reference evidence="1" key="1">
    <citation type="submission" date="2020-07" db="EMBL/GenBank/DDBJ databases">
        <title>Multicomponent nature underlies the extraordinary mechanical properties of spider dragline silk.</title>
        <authorList>
            <person name="Kono N."/>
            <person name="Nakamura H."/>
            <person name="Mori M."/>
            <person name="Yoshida Y."/>
            <person name="Ohtoshi R."/>
            <person name="Malay A.D."/>
            <person name="Moran D.A.P."/>
            <person name="Tomita M."/>
            <person name="Numata K."/>
            <person name="Arakawa K."/>
        </authorList>
    </citation>
    <scope>NUCLEOTIDE SEQUENCE</scope>
</reference>
<accession>A0A8X6L9A6</accession>
<dbReference type="Proteomes" id="UP000887116">
    <property type="component" value="Unassembled WGS sequence"/>
</dbReference>
<proteinExistence type="predicted"/>